<organism evidence="1 2">
    <name type="scientific">Vairimorpha necatrix</name>
    <dbReference type="NCBI Taxonomy" id="6039"/>
    <lineage>
        <taxon>Eukaryota</taxon>
        <taxon>Fungi</taxon>
        <taxon>Fungi incertae sedis</taxon>
        <taxon>Microsporidia</taxon>
        <taxon>Nosematidae</taxon>
        <taxon>Vairimorpha</taxon>
    </lineage>
</organism>
<reference evidence="1" key="1">
    <citation type="journal article" date="2024" name="BMC Genomics">
        <title>Functional annotation of a divergent genome using sequence and structure-based similarity.</title>
        <authorList>
            <person name="Svedberg D."/>
            <person name="Winiger R.R."/>
            <person name="Berg A."/>
            <person name="Sharma H."/>
            <person name="Tellgren-Roth C."/>
            <person name="Debrunner-Vossbrinck B.A."/>
            <person name="Vossbrinck C.R."/>
            <person name="Barandun J."/>
        </authorList>
    </citation>
    <scope>NUCLEOTIDE SEQUENCE</scope>
    <source>
        <strain evidence="1">Illinois isolate</strain>
    </source>
</reference>
<protein>
    <submittedName>
        <fullName evidence="1">V-type proton ATPase subunit d (VATL2)</fullName>
    </submittedName>
</protein>
<evidence type="ECO:0000313" key="2">
    <source>
        <dbReference type="Proteomes" id="UP001334084"/>
    </source>
</evidence>
<gene>
    <name evidence="1" type="ORF">VNE69_10031</name>
</gene>
<name>A0AAX4JF94_9MICR</name>
<sequence>MNYEFETTEEYGYLISSIFGKKLCLYKEEDYNSLKQCENLEEFSIKLMKNYKFITEDMELTKNEIKKRLNMTLFYEYKSCLKSCQTDLLEIILNYWIGSHKIHNFFFLLQSKIADPDLEKSFEKIEIGHFDALKTLKFCKDMHDVRIYCVENSFLRNYFYKLKWATEFKDNDFQNSQALFLKYLMEDTFLQLKNREIFMKEILKTEADRYIVDLTINTLNIKTDRKALFPAITNFDGRTIDSFIKAETIEDVGRFKSTDFIEKELERYRESFNIHNDVTCVYSYLKLKEQEIKNILWIIECVLQDRRSELENIFGNK</sequence>
<dbReference type="GO" id="GO:0046961">
    <property type="term" value="F:proton-transporting ATPase activity, rotational mechanism"/>
    <property type="evidence" value="ECO:0007669"/>
    <property type="project" value="InterPro"/>
</dbReference>
<dbReference type="KEGG" id="vnx:VNE69_10031"/>
<dbReference type="AlphaFoldDB" id="A0AAX4JF94"/>
<evidence type="ECO:0000313" key="1">
    <source>
        <dbReference type="EMBL" id="WUR04679.1"/>
    </source>
</evidence>
<keyword evidence="2" id="KW-1185">Reference proteome</keyword>
<proteinExistence type="predicted"/>
<dbReference type="Proteomes" id="UP001334084">
    <property type="component" value="Chromosome 10"/>
</dbReference>
<dbReference type="InterPro" id="IPR036079">
    <property type="entry name" value="ATPase_csu/dsu_sf"/>
</dbReference>
<dbReference type="SUPFAM" id="SSF103486">
    <property type="entry name" value="V-type ATP synthase subunit C"/>
    <property type="match status" value="1"/>
</dbReference>
<dbReference type="PANTHER" id="PTHR11028">
    <property type="entry name" value="VACUOLAR ATP SYNTHASE SUBUNIT AC39"/>
    <property type="match status" value="1"/>
</dbReference>
<dbReference type="RefSeq" id="XP_065330824.1">
    <property type="nucleotide sequence ID" value="XM_065474752.1"/>
</dbReference>
<accession>A0AAX4JF94</accession>
<dbReference type="InterPro" id="IPR002843">
    <property type="entry name" value="ATPase_V0-cplx_csu/dsu"/>
</dbReference>
<dbReference type="GO" id="GO:0033179">
    <property type="term" value="C:proton-transporting V-type ATPase, V0 domain"/>
    <property type="evidence" value="ECO:0007669"/>
    <property type="project" value="InterPro"/>
</dbReference>
<dbReference type="GeneID" id="90542513"/>
<dbReference type="Pfam" id="PF01992">
    <property type="entry name" value="vATP-synt_AC39"/>
    <property type="match status" value="1"/>
</dbReference>
<dbReference type="InterPro" id="IPR016727">
    <property type="entry name" value="ATPase_V0-cplx_dsu"/>
</dbReference>
<dbReference type="EMBL" id="CP142735">
    <property type="protein sequence ID" value="WUR04679.1"/>
    <property type="molecule type" value="Genomic_DNA"/>
</dbReference>